<organism evidence="9 10">
    <name type="scientific">Zasmidium cellare</name>
    <name type="common">Wine cellar mold</name>
    <name type="synonym">Racodium cellare</name>
    <dbReference type="NCBI Taxonomy" id="395010"/>
    <lineage>
        <taxon>Eukaryota</taxon>
        <taxon>Fungi</taxon>
        <taxon>Dikarya</taxon>
        <taxon>Ascomycota</taxon>
        <taxon>Pezizomycotina</taxon>
        <taxon>Dothideomycetes</taxon>
        <taxon>Dothideomycetidae</taxon>
        <taxon>Mycosphaerellales</taxon>
        <taxon>Mycosphaerellaceae</taxon>
        <taxon>Zasmidium</taxon>
    </lineage>
</organism>
<evidence type="ECO:0000256" key="4">
    <source>
        <dbReference type="ARBA" id="ARBA00022884"/>
    </source>
</evidence>
<keyword evidence="3 5" id="KW-0949">S-adenosyl-L-methionine</keyword>
<feature type="compositionally biased region" description="Acidic residues" evidence="6">
    <location>
        <begin position="535"/>
        <end position="558"/>
    </location>
</feature>
<evidence type="ECO:0000259" key="8">
    <source>
        <dbReference type="PROSITE" id="PS51686"/>
    </source>
</evidence>
<feature type="region of interest" description="Disordered" evidence="6">
    <location>
        <begin position="528"/>
        <end position="558"/>
    </location>
</feature>
<dbReference type="PANTHER" id="PTHR22807">
    <property type="entry name" value="NOP2 YEAST -RELATED NOL1/NOP2/FMU SUN DOMAIN-CONTAINING"/>
    <property type="match status" value="1"/>
</dbReference>
<keyword evidence="1 5" id="KW-0489">Methyltransferase</keyword>
<dbReference type="PANTHER" id="PTHR22807:SF4">
    <property type="entry name" value="28S RRNA (CYTOSINE-C(5))-METHYLTRANSFERASE"/>
    <property type="match status" value="1"/>
</dbReference>
<keyword evidence="10" id="KW-1185">Reference proteome</keyword>
<protein>
    <recommendedName>
        <fullName evidence="11">SAM-dependent MTase RsmB/NOP-type domain-containing protein</fullName>
    </recommendedName>
</protein>
<evidence type="ECO:0000313" key="9">
    <source>
        <dbReference type="EMBL" id="KAK4505741.1"/>
    </source>
</evidence>
<evidence type="ECO:0000256" key="6">
    <source>
        <dbReference type="SAM" id="MobiDB-lite"/>
    </source>
</evidence>
<comment type="caution">
    <text evidence="9">The sequence shown here is derived from an EMBL/GenBank/DDBJ whole genome shotgun (WGS) entry which is preliminary data.</text>
</comment>
<dbReference type="Proteomes" id="UP001305779">
    <property type="component" value="Unassembled WGS sequence"/>
</dbReference>
<dbReference type="InterPro" id="IPR023267">
    <property type="entry name" value="RCMT"/>
</dbReference>
<accession>A0ABR0EVU1</accession>
<feature type="compositionally biased region" description="Acidic residues" evidence="6">
    <location>
        <begin position="378"/>
        <end position="389"/>
    </location>
</feature>
<dbReference type="InterPro" id="IPR049560">
    <property type="entry name" value="MeTrfase_RsmB-F_NOP2_cat"/>
</dbReference>
<evidence type="ECO:0000259" key="7">
    <source>
        <dbReference type="PROSITE" id="PS50175"/>
    </source>
</evidence>
<feature type="domain" description="SAM-dependent MTase RsmB/NOP-type" evidence="8">
    <location>
        <begin position="141"/>
        <end position="521"/>
    </location>
</feature>
<dbReference type="SUPFAM" id="SSF53335">
    <property type="entry name" value="S-adenosyl-L-methionine-dependent methyltransferases"/>
    <property type="match status" value="1"/>
</dbReference>
<evidence type="ECO:0008006" key="11">
    <source>
        <dbReference type="Google" id="ProtNLM"/>
    </source>
</evidence>
<dbReference type="Pfam" id="PF01189">
    <property type="entry name" value="Methyltr_RsmB-F"/>
    <property type="match status" value="1"/>
</dbReference>
<feature type="binding site" evidence="5">
    <location>
        <position position="273"/>
    </location>
    <ligand>
        <name>S-adenosyl-L-methionine</name>
        <dbReference type="ChEBI" id="CHEBI:59789"/>
    </ligand>
</feature>
<dbReference type="Gene3D" id="3.40.50.150">
    <property type="entry name" value="Vaccinia Virus protein VP39"/>
    <property type="match status" value="1"/>
</dbReference>
<sequence length="558" mass="60453">MSLYHEAADILEKAQKNGGSLKSIVFGKKTWKTDAKTLFALTSEAAKWSEVLSEVVERSGVLGVEKTLTPTLALLLTHDLFLSKKGVALPASHGLNTSISRHKVRLSAELTKARLRREFATLDALRAHVNSEAANGPATDSDSKPRIRHPRWIRINTLRTSLDNELASTFTDYTKALSLKEITHATRDQRIYHIDEHIPNLIAVVGPDEPTTFNSYKQGKLILQEKASCFPAYLLDPMPDEGDVIDACAAPGNKTTHLASLLADSGSKVTACEKDPERSKTLEKMVKLAGAGDIVTVKQKQNFLKLDPAAKECRSVTSLLLDPSCSGSGIFGRDEAMVTVRLPSATVEAPASKSKKRKRGGQKTQPAPEPIEQAGDAITEETPEQEDDDDAKLKARLDNLSTFQLKLLQHAMSFPAAKRITYSTCSIHAEENENVVVKALLSDIATSQGWRIMKRSDQVDGMSRWHKRGSADAVRTAMVASASGHAVNGLDAGQVGDACIRCEKGGEDGTMGFFVAGFVREGGDIAMELNGAPDEASDADKADDDGEDEWNGFSEDEA</sequence>
<dbReference type="InterPro" id="IPR001995">
    <property type="entry name" value="Peptidase_A2_cat"/>
</dbReference>
<feature type="region of interest" description="Disordered" evidence="6">
    <location>
        <begin position="347"/>
        <end position="389"/>
    </location>
</feature>
<name>A0ABR0EVU1_ZASCE</name>
<dbReference type="Gene3D" id="3.30.70.1170">
    <property type="entry name" value="Sun protein, domain 3"/>
    <property type="match status" value="1"/>
</dbReference>
<comment type="caution">
    <text evidence="5">Lacks conserved residue(s) required for the propagation of feature annotation.</text>
</comment>
<reference evidence="9 10" key="1">
    <citation type="journal article" date="2023" name="G3 (Bethesda)">
        <title>A chromosome-level genome assembly of Zasmidium syzygii isolated from banana leaves.</title>
        <authorList>
            <person name="van Westerhoven A.C."/>
            <person name="Mehrabi R."/>
            <person name="Talebi R."/>
            <person name="Steentjes M.B.F."/>
            <person name="Corcolon B."/>
            <person name="Chong P.A."/>
            <person name="Kema G.H.J."/>
            <person name="Seidl M.F."/>
        </authorList>
    </citation>
    <scope>NUCLEOTIDE SEQUENCE [LARGE SCALE GENOMIC DNA]</scope>
    <source>
        <strain evidence="9 10">P124</strain>
    </source>
</reference>
<feature type="binding site" evidence="5">
    <location>
        <position position="322"/>
    </location>
    <ligand>
        <name>S-adenosyl-L-methionine</name>
        <dbReference type="ChEBI" id="CHEBI:59789"/>
    </ligand>
</feature>
<feature type="domain" description="Peptidase A2" evidence="7">
    <location>
        <begin position="259"/>
        <end position="335"/>
    </location>
</feature>
<keyword evidence="2 5" id="KW-0808">Transferase</keyword>
<dbReference type="PRINTS" id="PR02008">
    <property type="entry name" value="RCMTFAMILY"/>
</dbReference>
<dbReference type="EMBL" id="JAXOVC010000002">
    <property type="protein sequence ID" value="KAK4505741.1"/>
    <property type="molecule type" value="Genomic_DNA"/>
</dbReference>
<proteinExistence type="inferred from homology"/>
<feature type="binding site" evidence="5">
    <location>
        <begin position="248"/>
        <end position="254"/>
    </location>
    <ligand>
        <name>S-adenosyl-L-methionine</name>
        <dbReference type="ChEBI" id="CHEBI:59789"/>
    </ligand>
</feature>
<gene>
    <name evidence="9" type="ORF">PRZ48_003706</name>
</gene>
<comment type="similarity">
    <text evidence="5">Belongs to the class I-like SAM-binding methyltransferase superfamily. RsmB/NOP family.</text>
</comment>
<dbReference type="PROSITE" id="PS51686">
    <property type="entry name" value="SAM_MT_RSMB_NOP"/>
    <property type="match status" value="1"/>
</dbReference>
<evidence type="ECO:0000256" key="1">
    <source>
        <dbReference type="ARBA" id="ARBA00022603"/>
    </source>
</evidence>
<keyword evidence="4 5" id="KW-0694">RNA-binding</keyword>
<dbReference type="InterPro" id="IPR029063">
    <property type="entry name" value="SAM-dependent_MTases_sf"/>
</dbReference>
<evidence type="ECO:0000256" key="3">
    <source>
        <dbReference type="ARBA" id="ARBA00022691"/>
    </source>
</evidence>
<dbReference type="CDD" id="cd02440">
    <property type="entry name" value="AdoMet_MTases"/>
    <property type="match status" value="1"/>
</dbReference>
<feature type="active site" description="Nucleophile" evidence="5">
    <location>
        <position position="425"/>
    </location>
</feature>
<evidence type="ECO:0000256" key="2">
    <source>
        <dbReference type="ARBA" id="ARBA00022679"/>
    </source>
</evidence>
<dbReference type="InterPro" id="IPR048889">
    <property type="entry name" value="NSUN5_RCM1_N"/>
</dbReference>
<evidence type="ECO:0000256" key="5">
    <source>
        <dbReference type="PROSITE-ProRule" id="PRU01023"/>
    </source>
</evidence>
<dbReference type="PROSITE" id="PS50175">
    <property type="entry name" value="ASP_PROT_RETROV"/>
    <property type="match status" value="1"/>
</dbReference>
<dbReference type="Pfam" id="PF21153">
    <property type="entry name" value="NSUN5_N"/>
    <property type="match status" value="1"/>
</dbReference>
<evidence type="ECO:0000313" key="10">
    <source>
        <dbReference type="Proteomes" id="UP001305779"/>
    </source>
</evidence>
<dbReference type="InterPro" id="IPR001678">
    <property type="entry name" value="MeTrfase_RsmB-F_NOP2_dom"/>
</dbReference>